<organism evidence="1 2">
    <name type="scientific">Bordetella flabilis</name>
    <dbReference type="NCBI Taxonomy" id="463014"/>
    <lineage>
        <taxon>Bacteria</taxon>
        <taxon>Pseudomonadati</taxon>
        <taxon>Pseudomonadota</taxon>
        <taxon>Betaproteobacteria</taxon>
        <taxon>Burkholderiales</taxon>
        <taxon>Alcaligenaceae</taxon>
        <taxon>Bordetella</taxon>
    </lineage>
</organism>
<dbReference type="AlphaFoldDB" id="A0A193GBY9"/>
<dbReference type="RefSeq" id="WP_066655098.1">
    <property type="nucleotide sequence ID" value="NZ_CBCSCL010000017.1"/>
</dbReference>
<dbReference type="OrthoDB" id="361944at2"/>
<dbReference type="Proteomes" id="UP000091926">
    <property type="component" value="Chromosome"/>
</dbReference>
<dbReference type="STRING" id="463014.BAU07_06385"/>
<dbReference type="KEGG" id="bfz:BAU07_06385"/>
<accession>A0A193GBY9</accession>
<name>A0A193GBY9_9BORD</name>
<gene>
    <name evidence="1" type="ORF">BAU07_06385</name>
</gene>
<sequence length="66" mass="7860">MGRKFDSAPDADNPEWTEETFERALTFDQLPESLRRKLQSIGVRKNRGVAQTREIKSLKDWLQRRR</sequence>
<reference evidence="1 2" key="1">
    <citation type="submission" date="2016-06" db="EMBL/GenBank/DDBJ databases">
        <title>Complete genome sequences of Bordetella bronchialis and Bordetella flabilis.</title>
        <authorList>
            <person name="LiPuma J.J."/>
            <person name="Spilker T."/>
        </authorList>
    </citation>
    <scope>NUCLEOTIDE SEQUENCE [LARGE SCALE GENOMIC DNA]</scope>
    <source>
        <strain evidence="1 2">AU10664</strain>
    </source>
</reference>
<proteinExistence type="predicted"/>
<evidence type="ECO:0000313" key="1">
    <source>
        <dbReference type="EMBL" id="ANN76789.1"/>
    </source>
</evidence>
<protein>
    <submittedName>
        <fullName evidence="1">Uncharacterized protein</fullName>
    </submittedName>
</protein>
<dbReference type="EMBL" id="CP016172">
    <property type="protein sequence ID" value="ANN76789.1"/>
    <property type="molecule type" value="Genomic_DNA"/>
</dbReference>
<evidence type="ECO:0000313" key="2">
    <source>
        <dbReference type="Proteomes" id="UP000091926"/>
    </source>
</evidence>
<keyword evidence="2" id="KW-1185">Reference proteome</keyword>